<dbReference type="InterPro" id="IPR017039">
    <property type="entry name" value="Virul_fac_BrkB"/>
</dbReference>
<feature type="transmembrane region" description="Helical" evidence="7">
    <location>
        <begin position="100"/>
        <end position="119"/>
    </location>
</feature>
<organism evidence="8 9">
    <name type="scientific">Chromohalobacter marismortui</name>
    <dbReference type="NCBI Taxonomy" id="42055"/>
    <lineage>
        <taxon>Bacteria</taxon>
        <taxon>Pseudomonadati</taxon>
        <taxon>Pseudomonadota</taxon>
        <taxon>Gammaproteobacteria</taxon>
        <taxon>Oceanospirillales</taxon>
        <taxon>Halomonadaceae</taxon>
        <taxon>Chromohalobacter</taxon>
    </lineage>
</organism>
<keyword evidence="2 7" id="KW-1003">Cell membrane</keyword>
<evidence type="ECO:0000256" key="3">
    <source>
        <dbReference type="ARBA" id="ARBA00022519"/>
    </source>
</evidence>
<reference evidence="8 9" key="1">
    <citation type="submission" date="2019-03" db="EMBL/GenBank/DDBJ databases">
        <title>Genomic Encyclopedia of Type Strains, Phase IV (KMG-IV): sequencing the most valuable type-strain genomes for metagenomic binning, comparative biology and taxonomic classification.</title>
        <authorList>
            <person name="Goeker M."/>
        </authorList>
    </citation>
    <scope>NUCLEOTIDE SEQUENCE [LARGE SCALE GENOMIC DNA]</scope>
    <source>
        <strain evidence="8 9">DSM 6770</strain>
    </source>
</reference>
<evidence type="ECO:0000256" key="4">
    <source>
        <dbReference type="ARBA" id="ARBA00022692"/>
    </source>
</evidence>
<keyword evidence="3" id="KW-0997">Cell inner membrane</keyword>
<keyword evidence="4 7" id="KW-0812">Transmembrane</keyword>
<dbReference type="HAMAP" id="MF_00672">
    <property type="entry name" value="UPF0761"/>
    <property type="match status" value="1"/>
</dbReference>
<keyword evidence="9" id="KW-1185">Reference proteome</keyword>
<comment type="caution">
    <text evidence="8">The sequence shown here is derived from an EMBL/GenBank/DDBJ whole genome shotgun (WGS) entry which is preliminary data.</text>
</comment>
<gene>
    <name evidence="8" type="ORF">C8E00_10364</name>
</gene>
<dbReference type="PANTHER" id="PTHR30213">
    <property type="entry name" value="INNER MEMBRANE PROTEIN YHJD"/>
    <property type="match status" value="1"/>
</dbReference>
<dbReference type="PANTHER" id="PTHR30213:SF0">
    <property type="entry name" value="UPF0761 MEMBRANE PROTEIN YIHY"/>
    <property type="match status" value="1"/>
</dbReference>
<dbReference type="GO" id="GO:0005886">
    <property type="term" value="C:plasma membrane"/>
    <property type="evidence" value="ECO:0007669"/>
    <property type="project" value="UniProtKB-SubCell"/>
</dbReference>
<feature type="transmembrane region" description="Helical" evidence="7">
    <location>
        <begin position="37"/>
        <end position="57"/>
    </location>
</feature>
<sequence>MRRPQLLDRRWPAIILHSLRELIQRFDAHDGLKTASALTYTTLFAVVPFMTVLYAMLSAIPSFQGISEQLQALIFSQFVPATGSTLVEHLRDFSRQARSLTLIGLIFLLVTAVMMMVTVERAFNSIWHVSRSRRGVSSFLLYWAVLTLGPLLLGSGFLLSSYLASLTLVRGAADVLGGPVAFLRLLPLTLSFTAFVFIYMAVPNCRVRFRHAVAGAGLAALALELAKGAFSLYVTYFPSYQVIYGTFAAVPLFLVWVFLSWAIVLVGAELAAWLGERRCAEWRYWAPFWQALGVVSHLYDAHRRGQAVYDRELAMRLGARYSDVMAPLQTLGVAVQLDNDRWMLGRDLDALSLWDFQRAMPWAVPLGESSPAPAMQAVHAALQEAERHRRQVLTQSMEHLLAEGACNDSA</sequence>
<evidence type="ECO:0000256" key="6">
    <source>
        <dbReference type="ARBA" id="ARBA00023136"/>
    </source>
</evidence>
<accession>A0A4R7NPA2</accession>
<dbReference type="Proteomes" id="UP000295380">
    <property type="component" value="Unassembled WGS sequence"/>
</dbReference>
<feature type="transmembrane region" description="Helical" evidence="7">
    <location>
        <begin position="140"/>
        <end position="162"/>
    </location>
</feature>
<feature type="transmembrane region" description="Helical" evidence="7">
    <location>
        <begin position="214"/>
        <end position="236"/>
    </location>
</feature>
<dbReference type="NCBIfam" id="TIGR00765">
    <property type="entry name" value="yihY_not_rbn"/>
    <property type="match status" value="1"/>
</dbReference>
<name>A0A4R7NPA2_9GAMM</name>
<dbReference type="InterPro" id="IPR023679">
    <property type="entry name" value="UPF0761_bac"/>
</dbReference>
<evidence type="ECO:0000256" key="1">
    <source>
        <dbReference type="ARBA" id="ARBA00004651"/>
    </source>
</evidence>
<feature type="transmembrane region" description="Helical" evidence="7">
    <location>
        <begin position="242"/>
        <end position="268"/>
    </location>
</feature>
<evidence type="ECO:0000313" key="9">
    <source>
        <dbReference type="Proteomes" id="UP000295380"/>
    </source>
</evidence>
<proteinExistence type="inferred from homology"/>
<dbReference type="RefSeq" id="WP_133696135.1">
    <property type="nucleotide sequence ID" value="NZ_SOBR01000003.1"/>
</dbReference>
<evidence type="ECO:0000256" key="7">
    <source>
        <dbReference type="HAMAP-Rule" id="MF_00672"/>
    </source>
</evidence>
<evidence type="ECO:0000313" key="8">
    <source>
        <dbReference type="EMBL" id="TDU22704.1"/>
    </source>
</evidence>
<comment type="similarity">
    <text evidence="7">Belongs to the UPF0761 family.</text>
</comment>
<comment type="subcellular location">
    <subcellularLocation>
        <location evidence="1 7">Cell membrane</location>
        <topology evidence="1 7">Multi-pass membrane protein</topology>
    </subcellularLocation>
</comment>
<keyword evidence="5 7" id="KW-1133">Transmembrane helix</keyword>
<dbReference type="EMBL" id="SOBR01000003">
    <property type="protein sequence ID" value="TDU22704.1"/>
    <property type="molecule type" value="Genomic_DNA"/>
</dbReference>
<protein>
    <recommendedName>
        <fullName evidence="7">UPF0761 membrane protein C8E00_10364</fullName>
    </recommendedName>
</protein>
<evidence type="ECO:0000256" key="5">
    <source>
        <dbReference type="ARBA" id="ARBA00022989"/>
    </source>
</evidence>
<keyword evidence="6 7" id="KW-0472">Membrane</keyword>
<evidence type="ECO:0000256" key="2">
    <source>
        <dbReference type="ARBA" id="ARBA00022475"/>
    </source>
</evidence>
<feature type="transmembrane region" description="Helical" evidence="7">
    <location>
        <begin position="182"/>
        <end position="202"/>
    </location>
</feature>
<dbReference type="AlphaFoldDB" id="A0A4R7NPA2"/>
<dbReference type="Pfam" id="PF03631">
    <property type="entry name" value="Virul_fac_BrkB"/>
    <property type="match status" value="1"/>
</dbReference>
<dbReference type="OrthoDB" id="9808671at2"/>